<dbReference type="PANTHER" id="PTHR43776">
    <property type="entry name" value="TRANSPORT ATP-BINDING PROTEIN"/>
    <property type="match status" value="1"/>
</dbReference>
<dbReference type="Gene3D" id="3.40.50.300">
    <property type="entry name" value="P-loop containing nucleotide triphosphate hydrolases"/>
    <property type="match status" value="1"/>
</dbReference>
<proteinExistence type="inferred from homology"/>
<evidence type="ECO:0000313" key="7">
    <source>
        <dbReference type="Proteomes" id="UP001484097"/>
    </source>
</evidence>
<comment type="caution">
    <text evidence="6">The sequence shown here is derived from an EMBL/GenBank/DDBJ whole genome shotgun (WGS) entry which is preliminary data.</text>
</comment>
<dbReference type="RefSeq" id="WP_347921482.1">
    <property type="nucleotide sequence ID" value="NZ_JBDXMX010000006.1"/>
</dbReference>
<dbReference type="PROSITE" id="PS00211">
    <property type="entry name" value="ABC_TRANSPORTER_1"/>
    <property type="match status" value="1"/>
</dbReference>
<evidence type="ECO:0000313" key="6">
    <source>
        <dbReference type="EMBL" id="MEO9248764.1"/>
    </source>
</evidence>
<dbReference type="Pfam" id="PF00005">
    <property type="entry name" value="ABC_tran"/>
    <property type="match status" value="1"/>
</dbReference>
<gene>
    <name evidence="6" type="ORF">ABDK96_13845</name>
</gene>
<dbReference type="InterPro" id="IPR050319">
    <property type="entry name" value="ABC_transp_ATP-bind"/>
</dbReference>
<keyword evidence="7" id="KW-1185">Reference proteome</keyword>
<organism evidence="6 7">
    <name type="scientific">Citricoccus nitrophenolicus</name>
    <dbReference type="NCBI Taxonomy" id="863575"/>
    <lineage>
        <taxon>Bacteria</taxon>
        <taxon>Bacillati</taxon>
        <taxon>Actinomycetota</taxon>
        <taxon>Actinomycetes</taxon>
        <taxon>Micrococcales</taxon>
        <taxon>Micrococcaceae</taxon>
        <taxon>Citricoccus</taxon>
    </lineage>
</organism>
<evidence type="ECO:0000256" key="2">
    <source>
        <dbReference type="ARBA" id="ARBA00022448"/>
    </source>
</evidence>
<dbReference type="Proteomes" id="UP001484097">
    <property type="component" value="Unassembled WGS sequence"/>
</dbReference>
<dbReference type="PROSITE" id="PS50893">
    <property type="entry name" value="ABC_TRANSPORTER_2"/>
    <property type="match status" value="1"/>
</dbReference>
<dbReference type="SUPFAM" id="SSF52540">
    <property type="entry name" value="P-loop containing nucleoside triphosphate hydrolases"/>
    <property type="match status" value="1"/>
</dbReference>
<dbReference type="InterPro" id="IPR003439">
    <property type="entry name" value="ABC_transporter-like_ATP-bd"/>
</dbReference>
<accession>A0ABV0IKS1</accession>
<keyword evidence="2" id="KW-0813">Transport</keyword>
<dbReference type="EMBL" id="JBDXMX010000006">
    <property type="protein sequence ID" value="MEO9248764.1"/>
    <property type="molecule type" value="Genomic_DNA"/>
</dbReference>
<evidence type="ECO:0000256" key="3">
    <source>
        <dbReference type="ARBA" id="ARBA00022741"/>
    </source>
</evidence>
<evidence type="ECO:0000259" key="5">
    <source>
        <dbReference type="PROSITE" id="PS50893"/>
    </source>
</evidence>
<dbReference type="SMART" id="SM00382">
    <property type="entry name" value="AAA"/>
    <property type="match status" value="1"/>
</dbReference>
<dbReference type="CDD" id="cd03257">
    <property type="entry name" value="ABC_NikE_OppD_transporters"/>
    <property type="match status" value="1"/>
</dbReference>
<evidence type="ECO:0000256" key="1">
    <source>
        <dbReference type="ARBA" id="ARBA00005417"/>
    </source>
</evidence>
<dbReference type="PANTHER" id="PTHR43776:SF7">
    <property type="entry name" value="D,D-DIPEPTIDE TRANSPORT ATP-BINDING PROTEIN DDPF-RELATED"/>
    <property type="match status" value="1"/>
</dbReference>
<feature type="domain" description="ABC transporter" evidence="5">
    <location>
        <begin position="18"/>
        <end position="257"/>
    </location>
</feature>
<keyword evidence="4 6" id="KW-0067">ATP-binding</keyword>
<dbReference type="InterPro" id="IPR017871">
    <property type="entry name" value="ABC_transporter-like_CS"/>
</dbReference>
<dbReference type="InterPro" id="IPR027417">
    <property type="entry name" value="P-loop_NTPase"/>
</dbReference>
<dbReference type="InterPro" id="IPR003593">
    <property type="entry name" value="AAA+_ATPase"/>
</dbReference>
<dbReference type="GO" id="GO:0005524">
    <property type="term" value="F:ATP binding"/>
    <property type="evidence" value="ECO:0007669"/>
    <property type="project" value="UniProtKB-KW"/>
</dbReference>
<name>A0ABV0IKS1_9MICC</name>
<sequence length="269" mass="29253">MTTADPAGPDLLLEARSLRKEFVTSRGLRKSTLVAVDDVSVGVPAASTLAVVGESGSGKSTLARMCGLLLEPTAGEVVFDGQAVTPEAVQLLRREIQFVFQDPFSSLNPRHTVEQIVTAPLRYQGTRIRKDLRTFAQDLLDRVGINPDHVDRLPSQFSGGQAQRIGIARALACRPRLIICDEAVSALDVSVQAEVLQLLVDLQADYGLGYLFITHDLAVVRLIATHVAVMQSGRLVESGSADQILDAPRERYTQELLKAVPAYPDDWNI</sequence>
<evidence type="ECO:0000256" key="4">
    <source>
        <dbReference type="ARBA" id="ARBA00022840"/>
    </source>
</evidence>
<reference evidence="6 7" key="1">
    <citation type="submission" date="2024-05" db="EMBL/GenBank/DDBJ databases">
        <authorList>
            <person name="Yi C."/>
        </authorList>
    </citation>
    <scope>NUCLEOTIDE SEQUENCE [LARGE SCALE GENOMIC DNA]</scope>
    <source>
        <strain evidence="6 7">XS13</strain>
    </source>
</reference>
<comment type="similarity">
    <text evidence="1">Belongs to the ABC transporter superfamily.</text>
</comment>
<protein>
    <submittedName>
        <fullName evidence="6">ATP-binding cassette domain-containing protein</fullName>
    </submittedName>
</protein>
<keyword evidence="3" id="KW-0547">Nucleotide-binding</keyword>